<dbReference type="Pfam" id="PF08241">
    <property type="entry name" value="Methyltransf_11"/>
    <property type="match status" value="1"/>
</dbReference>
<accession>X1KL74</accession>
<organism evidence="2">
    <name type="scientific">marine sediment metagenome</name>
    <dbReference type="NCBI Taxonomy" id="412755"/>
    <lineage>
        <taxon>unclassified sequences</taxon>
        <taxon>metagenomes</taxon>
        <taxon>ecological metagenomes</taxon>
    </lineage>
</organism>
<dbReference type="GO" id="GO:0008757">
    <property type="term" value="F:S-adenosylmethionine-dependent methyltransferase activity"/>
    <property type="evidence" value="ECO:0007669"/>
    <property type="project" value="InterPro"/>
</dbReference>
<comment type="caution">
    <text evidence="2">The sequence shown here is derived from an EMBL/GenBank/DDBJ whole genome shotgun (WGS) entry which is preliminary data.</text>
</comment>
<feature type="non-terminal residue" evidence="2">
    <location>
        <position position="1"/>
    </location>
</feature>
<dbReference type="CDD" id="cd02440">
    <property type="entry name" value="AdoMet_MTases"/>
    <property type="match status" value="1"/>
</dbReference>
<dbReference type="InterPro" id="IPR013216">
    <property type="entry name" value="Methyltransf_11"/>
</dbReference>
<dbReference type="EMBL" id="BARV01006087">
    <property type="protein sequence ID" value="GAI07822.1"/>
    <property type="molecule type" value="Genomic_DNA"/>
</dbReference>
<protein>
    <recommendedName>
        <fullName evidence="1">Methyltransferase type 11 domain-containing protein</fullName>
    </recommendedName>
</protein>
<feature type="domain" description="Methyltransferase type 11" evidence="1">
    <location>
        <begin position="6"/>
        <end position="76"/>
    </location>
</feature>
<dbReference type="SUPFAM" id="SSF53335">
    <property type="entry name" value="S-adenosyl-L-methionine-dependent methyltransferases"/>
    <property type="match status" value="1"/>
</dbReference>
<evidence type="ECO:0000313" key="2">
    <source>
        <dbReference type="EMBL" id="GAI07822.1"/>
    </source>
</evidence>
<dbReference type="PANTHER" id="PTHR43591">
    <property type="entry name" value="METHYLTRANSFERASE"/>
    <property type="match status" value="1"/>
</dbReference>
<evidence type="ECO:0000259" key="1">
    <source>
        <dbReference type="Pfam" id="PF08241"/>
    </source>
</evidence>
<dbReference type="Gene3D" id="3.40.50.150">
    <property type="entry name" value="Vaccinia Virus protein VP39"/>
    <property type="match status" value="1"/>
</dbReference>
<name>X1KL74_9ZZZZ</name>
<reference evidence="2" key="1">
    <citation type="journal article" date="2014" name="Front. Microbiol.">
        <title>High frequency of phylogenetically diverse reductive dehalogenase-homologous genes in deep subseafloor sedimentary metagenomes.</title>
        <authorList>
            <person name="Kawai M."/>
            <person name="Futagami T."/>
            <person name="Toyoda A."/>
            <person name="Takaki Y."/>
            <person name="Nishi S."/>
            <person name="Hori S."/>
            <person name="Arai W."/>
            <person name="Tsubouchi T."/>
            <person name="Morono Y."/>
            <person name="Uchiyama I."/>
            <person name="Ito T."/>
            <person name="Fujiyama A."/>
            <person name="Inagaki F."/>
            <person name="Takami H."/>
        </authorList>
    </citation>
    <scope>NUCLEOTIDE SEQUENCE</scope>
    <source>
        <strain evidence="2">Expedition CK06-06</strain>
    </source>
</reference>
<sequence>DSCEGVGIDISEKAIKKSKERYPRFEYFVADATNLPFPENSFDYVICSEVIEHIPEDEKAISEVKRVLKNNGIFIITTPNWLSWYGLARKIAEKLFKKPFTANDQPIDNWSTPFSLKKKLTKYSFKVTLFRGIWYYPPTGKGNKQIPWIITFPIMKLFYPFEILFRRLFPCFGHMILFKTKLIK</sequence>
<gene>
    <name evidence="2" type="ORF">S06H3_12442</name>
</gene>
<dbReference type="InterPro" id="IPR029063">
    <property type="entry name" value="SAM-dependent_MTases_sf"/>
</dbReference>
<proteinExistence type="predicted"/>
<dbReference type="AlphaFoldDB" id="X1KL74"/>
<dbReference type="PANTHER" id="PTHR43591:SF110">
    <property type="entry name" value="RHODANESE DOMAIN-CONTAINING PROTEIN"/>
    <property type="match status" value="1"/>
</dbReference>